<dbReference type="EMBL" id="MBFR01000670">
    <property type="protein sequence ID" value="PVU86449.1"/>
    <property type="molecule type" value="Genomic_DNA"/>
</dbReference>
<evidence type="ECO:0000313" key="2">
    <source>
        <dbReference type="Proteomes" id="UP000245383"/>
    </source>
</evidence>
<keyword evidence="2" id="KW-1185">Reference proteome</keyword>
<dbReference type="AlphaFoldDB" id="A0A2T9Y268"/>
<name>A0A2T9Y268_9FUNG</name>
<reference evidence="1 2" key="1">
    <citation type="journal article" date="2018" name="MBio">
        <title>Comparative Genomics Reveals the Core Gene Toolbox for the Fungus-Insect Symbiosis.</title>
        <authorList>
            <person name="Wang Y."/>
            <person name="Stata M."/>
            <person name="Wang W."/>
            <person name="Stajich J.E."/>
            <person name="White M.M."/>
            <person name="Moncalvo J.M."/>
        </authorList>
    </citation>
    <scope>NUCLEOTIDE SEQUENCE [LARGE SCALE GENOMIC DNA]</scope>
    <source>
        <strain evidence="1 2">SWE-8-4</strain>
    </source>
</reference>
<accession>A0A2T9Y268</accession>
<comment type="caution">
    <text evidence="1">The sequence shown here is derived from an EMBL/GenBank/DDBJ whole genome shotgun (WGS) entry which is preliminary data.</text>
</comment>
<sequence>MNIVDRTTIRIPFKSTVYTNPTIYSGIKFICINSPISLKSEKIKSLEIIFSLPNKNTSADAGKMVKLSDIERSVVA</sequence>
<evidence type="ECO:0000313" key="1">
    <source>
        <dbReference type="EMBL" id="PVU86449.1"/>
    </source>
</evidence>
<organism evidence="1 2">
    <name type="scientific">Smittium simulii</name>
    <dbReference type="NCBI Taxonomy" id="133385"/>
    <lineage>
        <taxon>Eukaryota</taxon>
        <taxon>Fungi</taxon>
        <taxon>Fungi incertae sedis</taxon>
        <taxon>Zoopagomycota</taxon>
        <taxon>Kickxellomycotina</taxon>
        <taxon>Harpellomycetes</taxon>
        <taxon>Harpellales</taxon>
        <taxon>Legeriomycetaceae</taxon>
        <taxon>Smittium</taxon>
    </lineage>
</organism>
<dbReference type="Proteomes" id="UP000245383">
    <property type="component" value="Unassembled WGS sequence"/>
</dbReference>
<proteinExistence type="predicted"/>
<protein>
    <submittedName>
        <fullName evidence="1">Uncharacterized protein</fullName>
    </submittedName>
</protein>
<gene>
    <name evidence="1" type="ORF">BB561_006701</name>
</gene>